<evidence type="ECO:0000313" key="2">
    <source>
        <dbReference type="Proteomes" id="UP000199103"/>
    </source>
</evidence>
<dbReference type="SUPFAM" id="SSF81301">
    <property type="entry name" value="Nucleotidyltransferase"/>
    <property type="match status" value="1"/>
</dbReference>
<keyword evidence="2" id="KW-1185">Reference proteome</keyword>
<dbReference type="STRING" id="630515.SAMN04489812_5539"/>
<accession>A0A1H1ZYH0</accession>
<dbReference type="OrthoDB" id="9799092at2"/>
<dbReference type="EMBL" id="LT629772">
    <property type="protein sequence ID" value="SDT38639.1"/>
    <property type="molecule type" value="Genomic_DNA"/>
</dbReference>
<reference evidence="1 2" key="1">
    <citation type="submission" date="2016-10" db="EMBL/GenBank/DDBJ databases">
        <authorList>
            <person name="de Groot N.N."/>
        </authorList>
    </citation>
    <scope>NUCLEOTIDE SEQUENCE [LARGE SCALE GENOMIC DNA]</scope>
    <source>
        <strain evidence="1 2">DSM 21800</strain>
    </source>
</reference>
<proteinExistence type="predicted"/>
<keyword evidence="1" id="KW-0808">Transferase</keyword>
<dbReference type="InterPro" id="IPR043519">
    <property type="entry name" value="NT_sf"/>
</dbReference>
<sequence>MHGPTPEKKVDREALTTAGLGLDYSVLRLARTTGAWVAAGQVLAERVAAVLDGSVAAVEPVGSSSVPGLLAKPIIDLAVGVRSDQRFAPVQRRLLNDGWIYRGDAGSDGGRLFVLETRPRYRVAHLHVVGHGDEQWRNYLRFRDLLRRDPRARRRYEAVKTALAAEGVDRRSYTAGKTEVVAALLHADRALGEEGRRARRSLP</sequence>
<dbReference type="GO" id="GO:0016740">
    <property type="term" value="F:transferase activity"/>
    <property type="evidence" value="ECO:0007669"/>
    <property type="project" value="UniProtKB-KW"/>
</dbReference>
<organism evidence="1 2">
    <name type="scientific">Microlunatus soli</name>
    <dbReference type="NCBI Taxonomy" id="630515"/>
    <lineage>
        <taxon>Bacteria</taxon>
        <taxon>Bacillati</taxon>
        <taxon>Actinomycetota</taxon>
        <taxon>Actinomycetes</taxon>
        <taxon>Propionibacteriales</taxon>
        <taxon>Propionibacteriaceae</taxon>
        <taxon>Microlunatus</taxon>
    </lineage>
</organism>
<name>A0A1H1ZYH0_9ACTN</name>
<dbReference type="Gene3D" id="3.30.460.10">
    <property type="entry name" value="Beta Polymerase, domain 2"/>
    <property type="match status" value="1"/>
</dbReference>
<evidence type="ECO:0000313" key="1">
    <source>
        <dbReference type="EMBL" id="SDT38639.1"/>
    </source>
</evidence>
<dbReference type="InterPro" id="IPR007344">
    <property type="entry name" value="GrpB/CoaE"/>
</dbReference>
<dbReference type="AlphaFoldDB" id="A0A1H1ZYH0"/>
<dbReference type="Pfam" id="PF04229">
    <property type="entry name" value="GrpB"/>
    <property type="match status" value="1"/>
</dbReference>
<gene>
    <name evidence="1" type="ORF">SAMN04489812_5539</name>
</gene>
<dbReference type="RefSeq" id="WP_157683759.1">
    <property type="nucleotide sequence ID" value="NZ_LT629772.1"/>
</dbReference>
<dbReference type="PANTHER" id="PTHR34822">
    <property type="entry name" value="GRPB DOMAIN PROTEIN (AFU_ORTHOLOGUE AFUA_1G01530)"/>
    <property type="match status" value="1"/>
</dbReference>
<dbReference type="Proteomes" id="UP000199103">
    <property type="component" value="Chromosome I"/>
</dbReference>
<dbReference type="PANTHER" id="PTHR34822:SF1">
    <property type="entry name" value="GRPB FAMILY PROTEIN"/>
    <property type="match status" value="1"/>
</dbReference>
<protein>
    <submittedName>
        <fullName evidence="1">GrpB domain, predicted nucleotidyltransferase, UPF0157 family</fullName>
    </submittedName>
</protein>